<accession>A0A248JUW3</accession>
<organism evidence="3 4">
    <name type="scientific">Nitrospirillum viridazoti CBAmc</name>
    <dbReference type="NCBI Taxonomy" id="1441467"/>
    <lineage>
        <taxon>Bacteria</taxon>
        <taxon>Pseudomonadati</taxon>
        <taxon>Pseudomonadota</taxon>
        <taxon>Alphaproteobacteria</taxon>
        <taxon>Rhodospirillales</taxon>
        <taxon>Azospirillaceae</taxon>
        <taxon>Nitrospirillum</taxon>
        <taxon>Nitrospirillum viridazoti</taxon>
    </lineage>
</organism>
<keyword evidence="1" id="KW-1133">Transmembrane helix</keyword>
<keyword evidence="4" id="KW-1185">Reference proteome</keyword>
<feature type="domain" description="DUF6644" evidence="2">
    <location>
        <begin position="30"/>
        <end position="161"/>
    </location>
</feature>
<dbReference type="Proteomes" id="UP000197153">
    <property type="component" value="Chromosome 2"/>
</dbReference>
<evidence type="ECO:0000256" key="1">
    <source>
        <dbReference type="SAM" id="Phobius"/>
    </source>
</evidence>
<dbReference type="Pfam" id="PF20349">
    <property type="entry name" value="DUF6644"/>
    <property type="match status" value="1"/>
</dbReference>
<feature type="transmembrane region" description="Helical" evidence="1">
    <location>
        <begin position="68"/>
        <end position="88"/>
    </location>
</feature>
<sequence length="167" mass="18373">MSLQTVLQSIQNSGLSLWIRQNPAIFPIIESLHVVAITLVFGTIMIVDLRLLGFASHRRSANKLIAELLPFTWGAFILAVVTGSLLFTANAPAYANNTQFQLKMLVMLAAGVNMVIFHMTAHRRIAVWDSVSPPPTAARLAGVTSLILWVAVIYVGRWIGFTLDILF</sequence>
<feature type="transmembrane region" description="Helical" evidence="1">
    <location>
        <begin position="140"/>
        <end position="159"/>
    </location>
</feature>
<dbReference type="AlphaFoldDB" id="A0A248JUW3"/>
<dbReference type="RefSeq" id="WP_040843200.1">
    <property type="nucleotide sequence ID" value="NZ_CP022111.1"/>
</dbReference>
<evidence type="ECO:0000259" key="2">
    <source>
        <dbReference type="Pfam" id="PF20349"/>
    </source>
</evidence>
<feature type="transmembrane region" description="Helical" evidence="1">
    <location>
        <begin position="100"/>
        <end position="119"/>
    </location>
</feature>
<keyword evidence="1" id="KW-0812">Transmembrane</keyword>
<name>A0A248JUW3_9PROT</name>
<keyword evidence="1" id="KW-0472">Membrane</keyword>
<feature type="transmembrane region" description="Helical" evidence="1">
    <location>
        <begin position="24"/>
        <end position="47"/>
    </location>
</feature>
<protein>
    <recommendedName>
        <fullName evidence="2">DUF6644 domain-containing protein</fullName>
    </recommendedName>
</protein>
<gene>
    <name evidence="3" type="ORF">Y958_15240</name>
</gene>
<reference evidence="3 4" key="1">
    <citation type="submission" date="2017-06" db="EMBL/GenBank/DDBJ databases">
        <title>Complete genome sequence of Nitrospirillum amazonense strain CBAmC, an endophytic nitrogen-fixing and plant growth-promoting bacterium, isolated from sugarcane.</title>
        <authorList>
            <person name="Schwab S."/>
            <person name="dos Santos Teixeira K.R."/>
            <person name="Simoes Araujo J.L."/>
            <person name="Soares Vidal M."/>
            <person name="Borges de Freitas H.R."/>
            <person name="Rivello Crivelaro A.L."/>
            <person name="Bueno de Camargo Nunes A."/>
            <person name="dos Santos C.M."/>
            <person name="Palmeira da Silva Rosa D."/>
            <person name="da Silva Padilha D."/>
            <person name="da Silva E."/>
            <person name="Araujo Terra L."/>
            <person name="Soares Mendes V."/>
            <person name="Farinelli L."/>
            <person name="Magalhaes Cruz L."/>
            <person name="Baldani J.I."/>
        </authorList>
    </citation>
    <scope>NUCLEOTIDE SEQUENCE [LARGE SCALE GENOMIC DNA]</scope>
    <source>
        <strain evidence="3 4">CBAmC</strain>
    </source>
</reference>
<dbReference type="KEGG" id="nao:Y958_15240"/>
<evidence type="ECO:0000313" key="4">
    <source>
        <dbReference type="Proteomes" id="UP000197153"/>
    </source>
</evidence>
<dbReference type="EMBL" id="CP022111">
    <property type="protein sequence ID" value="ASG22310.1"/>
    <property type="molecule type" value="Genomic_DNA"/>
</dbReference>
<evidence type="ECO:0000313" key="3">
    <source>
        <dbReference type="EMBL" id="ASG22310.1"/>
    </source>
</evidence>
<dbReference type="InterPro" id="IPR046586">
    <property type="entry name" value="DUF6644"/>
</dbReference>
<proteinExistence type="predicted"/>